<dbReference type="RefSeq" id="WP_129833235.1">
    <property type="nucleotide sequence ID" value="NZ_CP035704.1"/>
</dbReference>
<sequence length="344" mass="37941">MKQENFQERHHDEWAALDAWLVHRTRPKSLQRLQDGEGLFGDLEFPSMYRRVCQHLALAERRGYSALLIERLQDLVQRGHLVLYRTPAPRWQRVLDFFAADFPRLVRSQWRVMTVAALLFFLPALGIIGLLQVRPELVHSIFAPAELAQYESMYDPASSSEKLGRESGTDLKMFGFYIFNNVSIGFRTFASGLLAGVGAIVVLLMNGLLIGGVAGHLTAIGYGEPFWRFVVGHSAPELLSIVIAGGAGLQIGMALIAPGRRTRSRALVEAGLIGGKLVLGVFAMLVFAAFVEAFWSSIIWMPNTIKYSVGGALWLAIPLWLWRGGRGQTLGNIAPVSANNVGPS</sequence>
<protein>
    <submittedName>
        <fullName evidence="2">Stage II sporulation protein M</fullName>
    </submittedName>
</protein>
<feature type="transmembrane region" description="Helical" evidence="1">
    <location>
        <begin position="277"/>
        <end position="298"/>
    </location>
</feature>
<dbReference type="Pfam" id="PF01944">
    <property type="entry name" value="SpoIIM"/>
    <property type="match status" value="1"/>
</dbReference>
<proteinExistence type="predicted"/>
<evidence type="ECO:0000256" key="1">
    <source>
        <dbReference type="SAM" id="Phobius"/>
    </source>
</evidence>
<accession>A0A411HKB9</accession>
<feature type="transmembrane region" description="Helical" evidence="1">
    <location>
        <begin position="304"/>
        <end position="322"/>
    </location>
</feature>
<evidence type="ECO:0000313" key="3">
    <source>
        <dbReference type="Proteomes" id="UP000291562"/>
    </source>
</evidence>
<name>A0A411HKB9_9GAMM</name>
<evidence type="ECO:0000313" key="2">
    <source>
        <dbReference type="EMBL" id="QBB70827.1"/>
    </source>
</evidence>
<keyword evidence="1" id="KW-0472">Membrane</keyword>
<dbReference type="OrthoDB" id="9792847at2"/>
<keyword evidence="3" id="KW-1185">Reference proteome</keyword>
<feature type="transmembrane region" description="Helical" evidence="1">
    <location>
        <begin position="238"/>
        <end position="257"/>
    </location>
</feature>
<dbReference type="InterPro" id="IPR002798">
    <property type="entry name" value="SpoIIM-like"/>
</dbReference>
<dbReference type="PANTHER" id="PTHR35337:SF1">
    <property type="entry name" value="SLR1478 PROTEIN"/>
    <property type="match status" value="1"/>
</dbReference>
<dbReference type="KEGG" id="xbc:ELE36_10930"/>
<keyword evidence="1" id="KW-0812">Transmembrane</keyword>
<dbReference type="EMBL" id="CP035704">
    <property type="protein sequence ID" value="QBB70827.1"/>
    <property type="molecule type" value="Genomic_DNA"/>
</dbReference>
<dbReference type="AlphaFoldDB" id="A0A411HKB9"/>
<gene>
    <name evidence="2" type="ORF">ELE36_10930</name>
</gene>
<feature type="transmembrane region" description="Helical" evidence="1">
    <location>
        <begin position="193"/>
        <end position="218"/>
    </location>
</feature>
<dbReference type="PANTHER" id="PTHR35337">
    <property type="entry name" value="SLR1478 PROTEIN"/>
    <property type="match status" value="1"/>
</dbReference>
<keyword evidence="1" id="KW-1133">Transmembrane helix</keyword>
<dbReference type="Proteomes" id="UP000291562">
    <property type="component" value="Chromosome"/>
</dbReference>
<organism evidence="2 3">
    <name type="scientific">Pseudolysobacter antarcticus</name>
    <dbReference type="NCBI Taxonomy" id="2511995"/>
    <lineage>
        <taxon>Bacteria</taxon>
        <taxon>Pseudomonadati</taxon>
        <taxon>Pseudomonadota</taxon>
        <taxon>Gammaproteobacteria</taxon>
        <taxon>Lysobacterales</taxon>
        <taxon>Rhodanobacteraceae</taxon>
        <taxon>Pseudolysobacter</taxon>
    </lineage>
</organism>
<feature type="transmembrane region" description="Helical" evidence="1">
    <location>
        <begin position="110"/>
        <end position="131"/>
    </location>
</feature>
<reference evidence="2 3" key="1">
    <citation type="submission" date="2019-01" db="EMBL/GenBank/DDBJ databases">
        <title>Pseudolysobacter antarctica gen. nov., sp. nov., isolated from Fildes Peninsula, Antarctica.</title>
        <authorList>
            <person name="Wei Z."/>
            <person name="Peng F."/>
        </authorList>
    </citation>
    <scope>NUCLEOTIDE SEQUENCE [LARGE SCALE GENOMIC DNA]</scope>
    <source>
        <strain evidence="2 3">AQ6-296</strain>
    </source>
</reference>